<keyword evidence="1" id="KW-0694">RNA-binding</keyword>
<dbReference type="PROSITE" id="PS50889">
    <property type="entry name" value="S4"/>
    <property type="match status" value="1"/>
</dbReference>
<dbReference type="AlphaFoldDB" id="A0A021VUC9"/>
<dbReference type="EMBL" id="AXCW01000017">
    <property type="protein sequence ID" value="EYR64794.1"/>
    <property type="molecule type" value="Genomic_DNA"/>
</dbReference>
<dbReference type="GO" id="GO:0003723">
    <property type="term" value="F:RNA binding"/>
    <property type="evidence" value="ECO:0007669"/>
    <property type="project" value="UniProtKB-KW"/>
</dbReference>
<proteinExistence type="predicted"/>
<evidence type="ECO:0000313" key="3">
    <source>
        <dbReference type="Proteomes" id="UP000019753"/>
    </source>
</evidence>
<reference evidence="2 3" key="1">
    <citation type="submission" date="2014-01" db="EMBL/GenBank/DDBJ databases">
        <title>Actinotalea ferrariae CF5-4.</title>
        <authorList>
            <person name="Chen F."/>
            <person name="Li Y."/>
            <person name="Wang G."/>
        </authorList>
    </citation>
    <scope>NUCLEOTIDE SEQUENCE [LARGE SCALE GENOMIC DNA]</scope>
    <source>
        <strain evidence="2 3">CF5-4</strain>
    </source>
</reference>
<dbReference type="SUPFAM" id="SSF55174">
    <property type="entry name" value="Alpha-L RNA-binding motif"/>
    <property type="match status" value="1"/>
</dbReference>
<name>A0A021VUC9_9CELL</name>
<comment type="caution">
    <text evidence="2">The sequence shown here is derived from an EMBL/GenBank/DDBJ whole genome shotgun (WGS) entry which is preliminary data.</text>
</comment>
<protein>
    <submittedName>
        <fullName evidence="2">RNA-binding protein S4</fullName>
    </submittedName>
</protein>
<dbReference type="Gene3D" id="3.10.290.10">
    <property type="entry name" value="RNA-binding S4 domain"/>
    <property type="match status" value="1"/>
</dbReference>
<sequence>MEPRVVDAEDGIRLGQLLKLSGLAESGGHARALLAEGEVTVNGEAEDRRGRRLLRGDVVVVALPTGEETVRVG</sequence>
<organism evidence="2 3">
    <name type="scientific">Actinotalea ferrariae CF5-4</name>
    <dbReference type="NCBI Taxonomy" id="948458"/>
    <lineage>
        <taxon>Bacteria</taxon>
        <taxon>Bacillati</taxon>
        <taxon>Actinomycetota</taxon>
        <taxon>Actinomycetes</taxon>
        <taxon>Micrococcales</taxon>
        <taxon>Cellulomonadaceae</taxon>
        <taxon>Actinotalea</taxon>
    </lineage>
</organism>
<dbReference type="OrthoDB" id="9811532at2"/>
<evidence type="ECO:0000313" key="2">
    <source>
        <dbReference type="EMBL" id="EYR64794.1"/>
    </source>
</evidence>
<dbReference type="RefSeq" id="WP_034222319.1">
    <property type="nucleotide sequence ID" value="NZ_AXCW01000017.1"/>
</dbReference>
<evidence type="ECO:0000256" key="1">
    <source>
        <dbReference type="PROSITE-ProRule" id="PRU00182"/>
    </source>
</evidence>
<gene>
    <name evidence="2" type="ORF">N866_04700</name>
</gene>
<dbReference type="InterPro" id="IPR036986">
    <property type="entry name" value="S4_RNA-bd_sf"/>
</dbReference>
<dbReference type="Pfam" id="PF13275">
    <property type="entry name" value="S4_2"/>
    <property type="match status" value="1"/>
</dbReference>
<accession>A0A021VUC9</accession>
<dbReference type="Proteomes" id="UP000019753">
    <property type="component" value="Unassembled WGS sequence"/>
</dbReference>
<keyword evidence="3" id="KW-1185">Reference proteome</keyword>
<dbReference type="CDD" id="cd00165">
    <property type="entry name" value="S4"/>
    <property type="match status" value="1"/>
</dbReference>